<keyword evidence="1" id="KW-0812">Transmembrane</keyword>
<feature type="transmembrane region" description="Helical" evidence="1">
    <location>
        <begin position="9"/>
        <end position="28"/>
    </location>
</feature>
<evidence type="ECO:0000313" key="2">
    <source>
        <dbReference type="EMBL" id="QRJ64056.1"/>
    </source>
</evidence>
<feature type="transmembrane region" description="Helical" evidence="1">
    <location>
        <begin position="451"/>
        <end position="468"/>
    </location>
</feature>
<organism evidence="2 3">
    <name type="scientific">Azospira restricta</name>
    <dbReference type="NCBI Taxonomy" id="404405"/>
    <lineage>
        <taxon>Bacteria</taxon>
        <taxon>Pseudomonadati</taxon>
        <taxon>Pseudomonadota</taxon>
        <taxon>Betaproteobacteria</taxon>
        <taxon>Rhodocyclales</taxon>
        <taxon>Rhodocyclaceae</taxon>
        <taxon>Azospira</taxon>
    </lineage>
</organism>
<feature type="transmembrane region" description="Helical" evidence="1">
    <location>
        <begin position="67"/>
        <end position="88"/>
    </location>
</feature>
<feature type="transmembrane region" description="Helical" evidence="1">
    <location>
        <begin position="129"/>
        <end position="152"/>
    </location>
</feature>
<feature type="transmembrane region" description="Helical" evidence="1">
    <location>
        <begin position="285"/>
        <end position="305"/>
    </location>
</feature>
<feature type="transmembrane region" description="Helical" evidence="1">
    <location>
        <begin position="211"/>
        <end position="230"/>
    </location>
</feature>
<feature type="transmembrane region" description="Helical" evidence="1">
    <location>
        <begin position="545"/>
        <end position="565"/>
    </location>
</feature>
<feature type="transmembrane region" description="Helical" evidence="1">
    <location>
        <begin position="237"/>
        <end position="254"/>
    </location>
</feature>
<gene>
    <name evidence="2" type="ORF">IWH25_01470</name>
</gene>
<dbReference type="KEGG" id="ares:IWH25_01470"/>
<reference evidence="2" key="1">
    <citation type="submission" date="2020-11" db="EMBL/GenBank/DDBJ databases">
        <title>Azospira restricta DSM 18626 genome sequence.</title>
        <authorList>
            <person name="Moe W.M."/>
        </authorList>
    </citation>
    <scope>NUCLEOTIDE SEQUENCE</scope>
    <source>
        <strain evidence="2">DSM 18626</strain>
    </source>
</reference>
<dbReference type="Proteomes" id="UP000663444">
    <property type="component" value="Chromosome"/>
</dbReference>
<sequence>MAMAFSREVIAGVAAYAFGLLILAAGVLPPLATAALAAPYALLIPSGLGLLLAFGWQRSIPDGVGRVQALLVAWLLGALFIIFAYVVLERYGLTGSGADALLFVICVLAAIGVLLLGREIWPGAGDRGVLRVVLLVGTPLVLIRYAASVVIYSDFPVLDLFQRTHFHVGALAFAKHDVLNPFVADSYIPFQQLLLGLMARGAGVDPLRAEWVPPAAMAPLQIGAVFAVVARLTRTPSQLGLALGLGLALLGLSNPTNGDVAEMAALLVLSLLVANVRAVESWRTIGITLLVTVTTVGIGIVVLRAPVLWSLFALVGLSVLASLTFGAARIALLTLAVFSALAFHRSAALFVVMAVLAGVALEVFERARRTPRLASMIYWLSFGVVLLVAGMTAHILLLGGHLPQDEFGLWSAFDYLLNPMTGKRMSDVVVDFDLAQGAGGRIALFEVGRKLSILGIVICGLFVLRLVWKAAFAERGGAGTAATENEGEGIPVLLVSLLLLAFTLTGFPFVHRGAFLIVVLLSIVIALFVFPYRSCSELTSAFSRSVTWILVAYLVALMAFVMIGVEYSARPFLERLYPLLFAMVGIGVLFAVLPSRFAPTARLGGLLVIAIMVEATVSRAYFKSYAYFGQMPAGSGAFSHYGHRELDTADRIAAVLAADAVVVSDPKTMALVGARSGNPPLISFSNLNTMVNDSRLRLSTLLEDTVRGASGNDVCRELLQIIDSSASGQFNYARARRLVESGAGLDALQAINYNNALVPRAVLPGVMPFVTGQPGASFGTGYVQRVAVVVSPDTLDWVSRPADPSYFPVSSGSNLGGADLLTRLGGRGQIVGDAVLLSLECK</sequence>
<feature type="transmembrane region" description="Helical" evidence="1">
    <location>
        <begin position="514"/>
        <end position="533"/>
    </location>
</feature>
<feature type="transmembrane region" description="Helical" evidence="1">
    <location>
        <begin position="347"/>
        <end position="364"/>
    </location>
</feature>
<evidence type="ECO:0000313" key="3">
    <source>
        <dbReference type="Proteomes" id="UP000663444"/>
    </source>
</evidence>
<dbReference type="AlphaFoldDB" id="A0A974Y3X5"/>
<evidence type="ECO:0000256" key="1">
    <source>
        <dbReference type="SAM" id="Phobius"/>
    </source>
</evidence>
<keyword evidence="3" id="KW-1185">Reference proteome</keyword>
<feature type="transmembrane region" description="Helical" evidence="1">
    <location>
        <begin position="100"/>
        <end position="117"/>
    </location>
</feature>
<feature type="transmembrane region" description="Helical" evidence="1">
    <location>
        <begin position="603"/>
        <end position="622"/>
    </location>
</feature>
<name>A0A974Y3X5_9RHOO</name>
<keyword evidence="1" id="KW-0472">Membrane</keyword>
<feature type="transmembrane region" description="Helical" evidence="1">
    <location>
        <begin position="34"/>
        <end position="55"/>
    </location>
</feature>
<feature type="transmembrane region" description="Helical" evidence="1">
    <location>
        <begin position="577"/>
        <end position="597"/>
    </location>
</feature>
<feature type="transmembrane region" description="Helical" evidence="1">
    <location>
        <begin position="376"/>
        <end position="398"/>
    </location>
</feature>
<proteinExistence type="predicted"/>
<dbReference type="RefSeq" id="WP_203387591.1">
    <property type="nucleotide sequence ID" value="NZ_CP064781.1"/>
</dbReference>
<feature type="transmembrane region" description="Helical" evidence="1">
    <location>
        <begin position="311"/>
        <end position="335"/>
    </location>
</feature>
<keyword evidence="1" id="KW-1133">Transmembrane helix</keyword>
<dbReference type="EMBL" id="CP064781">
    <property type="protein sequence ID" value="QRJ64056.1"/>
    <property type="molecule type" value="Genomic_DNA"/>
</dbReference>
<feature type="transmembrane region" description="Helical" evidence="1">
    <location>
        <begin position="488"/>
        <end position="507"/>
    </location>
</feature>
<accession>A0A974Y3X5</accession>
<protein>
    <submittedName>
        <fullName evidence="2">Uncharacterized protein</fullName>
    </submittedName>
</protein>